<dbReference type="PIRSF" id="PIRSF037225">
    <property type="entry name" value="UCP037225"/>
    <property type="match status" value="1"/>
</dbReference>
<protein>
    <recommendedName>
        <fullName evidence="3">CPXCG motif-containing cysteine-rich protein</fullName>
    </recommendedName>
</protein>
<evidence type="ECO:0008006" key="3">
    <source>
        <dbReference type="Google" id="ProtNLM"/>
    </source>
</evidence>
<dbReference type="EMBL" id="LVWG01000029">
    <property type="protein sequence ID" value="KZK74338.1"/>
    <property type="molecule type" value="Genomic_DNA"/>
</dbReference>
<dbReference type="Pfam" id="PF14255">
    <property type="entry name" value="Zn_ribbon_21"/>
    <property type="match status" value="1"/>
</dbReference>
<organism evidence="1 2">
    <name type="scientific">Pelodictyon luteolum</name>
    <dbReference type="NCBI Taxonomy" id="1100"/>
    <lineage>
        <taxon>Bacteria</taxon>
        <taxon>Pseudomonadati</taxon>
        <taxon>Chlorobiota</taxon>
        <taxon>Chlorobiia</taxon>
        <taxon>Chlorobiales</taxon>
        <taxon>Chlorobiaceae</taxon>
        <taxon>Chlorobium/Pelodictyon group</taxon>
        <taxon>Pelodictyon</taxon>
    </lineage>
</organism>
<dbReference type="RefSeq" id="WP_303681567.1">
    <property type="nucleotide sequence ID" value="NZ_LVWG01000029.1"/>
</dbReference>
<dbReference type="InterPro" id="IPR017143">
    <property type="entry name" value="UCP037225"/>
</dbReference>
<evidence type="ECO:0000313" key="1">
    <source>
        <dbReference type="EMBL" id="KZK74338.1"/>
    </source>
</evidence>
<name>A0A165LRK6_PELLU</name>
<dbReference type="Proteomes" id="UP000076481">
    <property type="component" value="Unassembled WGS sequence"/>
</dbReference>
<sequence>MNLLESVSVPCPYCGEAMDLEIDCAAGNQEYTEDCPVCCKPVTIVVTIALNGTPSVEARPEDA</sequence>
<dbReference type="AlphaFoldDB" id="A0A165LRK6"/>
<reference evidence="1 2" key="1">
    <citation type="submission" date="2016-03" db="EMBL/GenBank/DDBJ databases">
        <title>Speciation and ecological success in dimly lit waters: horizontal gene transfer in a green sulfur bacteria bloom unveiled by metagenomic assembly.</title>
        <authorList>
            <person name="Llorens-Mares T."/>
            <person name="Liu Z."/>
            <person name="Allen L.Z."/>
            <person name="Rusch D.B."/>
            <person name="Craig M.T."/>
            <person name="Dupont C.L."/>
            <person name="Bryant D.A."/>
            <person name="Casamayor E.O."/>
        </authorList>
    </citation>
    <scope>NUCLEOTIDE SEQUENCE [LARGE SCALE GENOMIC DNA]</scope>
    <source>
        <strain evidence="1">CIII</strain>
    </source>
</reference>
<comment type="caution">
    <text evidence="1">The sequence shown here is derived from an EMBL/GenBank/DDBJ whole genome shotgun (WGS) entry which is preliminary data.</text>
</comment>
<accession>A0A165LRK6</accession>
<evidence type="ECO:0000313" key="2">
    <source>
        <dbReference type="Proteomes" id="UP000076481"/>
    </source>
</evidence>
<dbReference type="InterPro" id="IPR025990">
    <property type="entry name" value="zinc_ribbon_bacterial"/>
</dbReference>
<proteinExistence type="predicted"/>
<gene>
    <name evidence="1" type="ORF">A3K90_06540</name>
</gene>